<evidence type="ECO:0000256" key="1">
    <source>
        <dbReference type="ARBA" id="ARBA00022908"/>
    </source>
</evidence>
<dbReference type="GO" id="GO:0015074">
    <property type="term" value="P:DNA integration"/>
    <property type="evidence" value="ECO:0007669"/>
    <property type="project" value="UniProtKB-KW"/>
</dbReference>
<gene>
    <name evidence="7" type="ORF">GGQ64_005331</name>
</gene>
<evidence type="ECO:0000256" key="4">
    <source>
        <dbReference type="PROSITE-ProRule" id="PRU01248"/>
    </source>
</evidence>
<evidence type="ECO:0000259" key="5">
    <source>
        <dbReference type="PROSITE" id="PS51898"/>
    </source>
</evidence>
<dbReference type="Gene3D" id="1.10.150.130">
    <property type="match status" value="1"/>
</dbReference>
<dbReference type="GO" id="GO:0003677">
    <property type="term" value="F:DNA binding"/>
    <property type="evidence" value="ECO:0007669"/>
    <property type="project" value="UniProtKB-UniRule"/>
</dbReference>
<dbReference type="InterPro" id="IPR044068">
    <property type="entry name" value="CB"/>
</dbReference>
<accession>A0A7W6DJ90</accession>
<name>A0A7W6DJ90_9HYPH</name>
<evidence type="ECO:0000256" key="2">
    <source>
        <dbReference type="ARBA" id="ARBA00023125"/>
    </source>
</evidence>
<dbReference type="InterPro" id="IPR011010">
    <property type="entry name" value="DNA_brk_join_enz"/>
</dbReference>
<feature type="domain" description="Tyr recombinase" evidence="5">
    <location>
        <begin position="110"/>
        <end position="281"/>
    </location>
</feature>
<dbReference type="Gene3D" id="1.10.443.10">
    <property type="entry name" value="Intergrase catalytic core"/>
    <property type="match status" value="1"/>
</dbReference>
<evidence type="ECO:0000313" key="8">
    <source>
        <dbReference type="Proteomes" id="UP000574761"/>
    </source>
</evidence>
<dbReference type="InterPro" id="IPR013762">
    <property type="entry name" value="Integrase-like_cat_sf"/>
</dbReference>
<keyword evidence="3" id="KW-0233">DNA recombination</keyword>
<dbReference type="PROSITE" id="PS51900">
    <property type="entry name" value="CB"/>
    <property type="match status" value="1"/>
</dbReference>
<dbReference type="EMBL" id="JACIEE010000015">
    <property type="protein sequence ID" value="MBB3980084.1"/>
    <property type="molecule type" value="Genomic_DNA"/>
</dbReference>
<dbReference type="SUPFAM" id="SSF56349">
    <property type="entry name" value="DNA breaking-rejoining enzymes"/>
    <property type="match status" value="1"/>
</dbReference>
<dbReference type="PROSITE" id="PS51898">
    <property type="entry name" value="TYR_RECOMBINASE"/>
    <property type="match status" value="1"/>
</dbReference>
<dbReference type="InterPro" id="IPR010998">
    <property type="entry name" value="Integrase_recombinase_N"/>
</dbReference>
<dbReference type="Proteomes" id="UP000574761">
    <property type="component" value="Unassembled WGS sequence"/>
</dbReference>
<dbReference type="InterPro" id="IPR050090">
    <property type="entry name" value="Tyrosine_recombinase_XerCD"/>
</dbReference>
<comment type="caution">
    <text evidence="7">The sequence shown here is derived from an EMBL/GenBank/DDBJ whole genome shotgun (WGS) entry which is preliminary data.</text>
</comment>
<sequence>MSQALDDYVEEHKVVDETRRENAIRHLKAYFGARCVESIDIPSSRDYANARRAGLIGGGARRPDKTGSDSTIRRELTVLIAAANHAFKWKRIKIKPSIERPADGGRSEGDEAPYYTHDELERIFAAADALPDEHDLKWLVRLLYYTGARRASIEELRRGQVDWRARHIKLKPMGKRATSKRQPIVPILKAMDAPLRAVWDASNRDRLFRLADYHHPYRQLVESLGITDRAHPHCMRHTRATHLLQAGKSIYDVARLLGDTVATVERVYGHHSAAHMADALED</sequence>
<dbReference type="GO" id="GO:0006310">
    <property type="term" value="P:DNA recombination"/>
    <property type="evidence" value="ECO:0007669"/>
    <property type="project" value="UniProtKB-KW"/>
</dbReference>
<dbReference type="Pfam" id="PF00589">
    <property type="entry name" value="Phage_integrase"/>
    <property type="match status" value="1"/>
</dbReference>
<proteinExistence type="predicted"/>
<protein>
    <submittedName>
        <fullName evidence="7">Integrase</fullName>
    </submittedName>
</protein>
<keyword evidence="2 4" id="KW-0238">DNA-binding</keyword>
<keyword evidence="1" id="KW-0229">DNA integration</keyword>
<organism evidence="7 8">
    <name type="scientific">Mycoplana azooxidifex</name>
    <dbReference type="NCBI Taxonomy" id="1636188"/>
    <lineage>
        <taxon>Bacteria</taxon>
        <taxon>Pseudomonadati</taxon>
        <taxon>Pseudomonadota</taxon>
        <taxon>Alphaproteobacteria</taxon>
        <taxon>Hyphomicrobiales</taxon>
        <taxon>Rhizobiaceae</taxon>
        <taxon>Mycoplana</taxon>
    </lineage>
</organism>
<dbReference type="CDD" id="cd00796">
    <property type="entry name" value="INT_Rci_Hp1_C"/>
    <property type="match status" value="1"/>
</dbReference>
<feature type="domain" description="Core-binding (CB)" evidence="6">
    <location>
        <begin position="1"/>
        <end position="87"/>
    </location>
</feature>
<evidence type="ECO:0000259" key="6">
    <source>
        <dbReference type="PROSITE" id="PS51900"/>
    </source>
</evidence>
<dbReference type="PANTHER" id="PTHR30349:SF94">
    <property type="entry name" value="INTEGRASE_RECOMBINASE HI_1414-RELATED"/>
    <property type="match status" value="1"/>
</dbReference>
<dbReference type="AlphaFoldDB" id="A0A7W6DJ90"/>
<dbReference type="InterPro" id="IPR002104">
    <property type="entry name" value="Integrase_catalytic"/>
</dbReference>
<evidence type="ECO:0000256" key="3">
    <source>
        <dbReference type="ARBA" id="ARBA00023172"/>
    </source>
</evidence>
<evidence type="ECO:0000313" key="7">
    <source>
        <dbReference type="EMBL" id="MBB3980084.1"/>
    </source>
</evidence>
<reference evidence="7 8" key="1">
    <citation type="submission" date="2020-08" db="EMBL/GenBank/DDBJ databases">
        <title>Genomic Encyclopedia of Type Strains, Phase IV (KMG-IV): sequencing the most valuable type-strain genomes for metagenomic binning, comparative biology and taxonomic classification.</title>
        <authorList>
            <person name="Goeker M."/>
        </authorList>
    </citation>
    <scope>NUCLEOTIDE SEQUENCE [LARGE SCALE GENOMIC DNA]</scope>
    <source>
        <strain evidence="7 8">DSM 100211</strain>
    </source>
</reference>
<dbReference type="PANTHER" id="PTHR30349">
    <property type="entry name" value="PHAGE INTEGRASE-RELATED"/>
    <property type="match status" value="1"/>
</dbReference>
<keyword evidence="8" id="KW-1185">Reference proteome</keyword>